<reference evidence="5 6" key="1">
    <citation type="submission" date="2019-10" db="EMBL/GenBank/DDBJ databases">
        <title>Glaciimonas soli sp. nov., a psychrophilic bacterium isolated from the forest soil of a high elevation mountain in Taiwan.</title>
        <authorList>
            <person name="Wang L.-T."/>
            <person name="Shieh W.Y."/>
        </authorList>
    </citation>
    <scope>NUCLEOTIDE SEQUENCE [LARGE SCALE GENOMIC DNA]</scope>
    <source>
        <strain evidence="5 6">GS1</strain>
    </source>
</reference>
<dbReference type="PROSITE" id="PS00175">
    <property type="entry name" value="PG_MUTASE"/>
    <property type="match status" value="1"/>
</dbReference>
<dbReference type="InterPro" id="IPR050275">
    <property type="entry name" value="PGM_Phosphatase"/>
</dbReference>
<dbReference type="OrthoDB" id="9783269at2"/>
<dbReference type="Pfam" id="PF00300">
    <property type="entry name" value="His_Phos_1"/>
    <property type="match status" value="1"/>
</dbReference>
<evidence type="ECO:0000256" key="4">
    <source>
        <dbReference type="PIRSR" id="PIRSR613078-2"/>
    </source>
</evidence>
<sequence length="225" mass="25441">MVEILVIRHGETDWNKDRRLQGHLDIALNAEGQRQAQALASWLAHESLDAIFSSDMQRTQQTAAPLARASGIAVQLDAGLRERCYGALEGLCRPEIKSRFPSAYAALDQRDVDMRYPAGAPPDSHIAETLNEFFQRTTAALHRIVDLAKSQQSQQSHRRIAIITHGGVLDCFYRYALNIPLVRHRDFDIFNASINRMAWDGRQLRITGWGDVEHLQAQSLDEVDR</sequence>
<dbReference type="AlphaFoldDB" id="A0A843YX72"/>
<dbReference type="EMBL" id="WINI01000008">
    <property type="protein sequence ID" value="MQR02274.1"/>
    <property type="molecule type" value="Genomic_DNA"/>
</dbReference>
<dbReference type="SUPFAM" id="SSF53254">
    <property type="entry name" value="Phosphoglycerate mutase-like"/>
    <property type="match status" value="1"/>
</dbReference>
<keyword evidence="6" id="KW-1185">Reference proteome</keyword>
<evidence type="ECO:0000256" key="3">
    <source>
        <dbReference type="PIRSR" id="PIRSR613078-1"/>
    </source>
</evidence>
<feature type="binding site" evidence="4">
    <location>
        <position position="58"/>
    </location>
    <ligand>
        <name>substrate</name>
    </ligand>
</feature>
<organism evidence="5 6">
    <name type="scientific">Glaciimonas soli</name>
    <dbReference type="NCBI Taxonomy" id="2590999"/>
    <lineage>
        <taxon>Bacteria</taxon>
        <taxon>Pseudomonadati</taxon>
        <taxon>Pseudomonadota</taxon>
        <taxon>Betaproteobacteria</taxon>
        <taxon>Burkholderiales</taxon>
        <taxon>Oxalobacteraceae</taxon>
        <taxon>Glaciimonas</taxon>
    </lineage>
</organism>
<feature type="binding site" evidence="4">
    <location>
        <begin position="8"/>
        <end position="15"/>
    </location>
    <ligand>
        <name>substrate</name>
    </ligand>
</feature>
<dbReference type="PANTHER" id="PTHR48100">
    <property type="entry name" value="BROAD-SPECIFICITY PHOSPHATASE YOR283W-RELATED"/>
    <property type="match status" value="1"/>
</dbReference>
<name>A0A843YX72_9BURK</name>
<dbReference type="InterPro" id="IPR013078">
    <property type="entry name" value="His_Pase_superF_clade-1"/>
</dbReference>
<dbReference type="Gene3D" id="3.40.50.1240">
    <property type="entry name" value="Phosphoglycerate mutase-like"/>
    <property type="match status" value="1"/>
</dbReference>
<feature type="active site" description="Proton donor/acceptor" evidence="3">
    <location>
        <position position="82"/>
    </location>
</feature>
<dbReference type="InterPro" id="IPR029033">
    <property type="entry name" value="His_PPase_superfam"/>
</dbReference>
<dbReference type="SMART" id="SM00855">
    <property type="entry name" value="PGAM"/>
    <property type="match status" value="1"/>
</dbReference>
<evidence type="ECO:0000313" key="5">
    <source>
        <dbReference type="EMBL" id="MQR02274.1"/>
    </source>
</evidence>
<keyword evidence="2" id="KW-0413">Isomerase</keyword>
<feature type="binding site" evidence="4">
    <location>
        <begin position="82"/>
        <end position="85"/>
    </location>
    <ligand>
        <name>substrate</name>
    </ligand>
</feature>
<protein>
    <submittedName>
        <fullName evidence="5">Histidine phosphatase family protein</fullName>
    </submittedName>
</protein>
<feature type="active site" description="Tele-phosphohistidine intermediate" evidence="3">
    <location>
        <position position="9"/>
    </location>
</feature>
<dbReference type="CDD" id="cd07067">
    <property type="entry name" value="HP_PGM_like"/>
    <property type="match status" value="1"/>
</dbReference>
<dbReference type="Proteomes" id="UP000451565">
    <property type="component" value="Unassembled WGS sequence"/>
</dbReference>
<dbReference type="PANTHER" id="PTHR48100:SF1">
    <property type="entry name" value="HISTIDINE PHOSPHATASE FAMILY PROTEIN-RELATED"/>
    <property type="match status" value="1"/>
</dbReference>
<comment type="caution">
    <text evidence="5">The sequence shown here is derived from an EMBL/GenBank/DDBJ whole genome shotgun (WGS) entry which is preliminary data.</text>
</comment>
<proteinExistence type="predicted"/>
<keyword evidence="1" id="KW-0324">Glycolysis</keyword>
<evidence type="ECO:0000256" key="2">
    <source>
        <dbReference type="ARBA" id="ARBA00023235"/>
    </source>
</evidence>
<evidence type="ECO:0000256" key="1">
    <source>
        <dbReference type="ARBA" id="ARBA00023152"/>
    </source>
</evidence>
<gene>
    <name evidence="5" type="ORF">GEV47_16480</name>
</gene>
<dbReference type="GO" id="GO:0005737">
    <property type="term" value="C:cytoplasm"/>
    <property type="evidence" value="ECO:0007669"/>
    <property type="project" value="TreeGrafter"/>
</dbReference>
<accession>A0A843YX72</accession>
<dbReference type="GO" id="GO:0016791">
    <property type="term" value="F:phosphatase activity"/>
    <property type="evidence" value="ECO:0007669"/>
    <property type="project" value="TreeGrafter"/>
</dbReference>
<dbReference type="InterPro" id="IPR001345">
    <property type="entry name" value="PG/BPGM_mutase_AS"/>
</dbReference>
<evidence type="ECO:0000313" key="6">
    <source>
        <dbReference type="Proteomes" id="UP000451565"/>
    </source>
</evidence>